<keyword evidence="2" id="KW-1185">Reference proteome</keyword>
<dbReference type="Proteomes" id="UP000765509">
    <property type="component" value="Unassembled WGS sequence"/>
</dbReference>
<sequence>MNNCKSVNTPLVPNNHIGATTEDEEKALKSIKVNFRSAFGSINNLNTATRPDLSHAVSSLSQHLERPGIHHWRAFLHILKYLRGTQEMGLLYN</sequence>
<protein>
    <submittedName>
        <fullName evidence="1">Uncharacterized protein</fullName>
    </submittedName>
</protein>
<evidence type="ECO:0000313" key="2">
    <source>
        <dbReference type="Proteomes" id="UP000765509"/>
    </source>
</evidence>
<dbReference type="EMBL" id="AVOT02026585">
    <property type="protein sequence ID" value="MBW0518369.1"/>
    <property type="molecule type" value="Genomic_DNA"/>
</dbReference>
<dbReference type="PANTHER" id="PTHR11439">
    <property type="entry name" value="GAG-POL-RELATED RETROTRANSPOSON"/>
    <property type="match status" value="1"/>
</dbReference>
<comment type="caution">
    <text evidence="1">The sequence shown here is derived from an EMBL/GenBank/DDBJ whole genome shotgun (WGS) entry which is preliminary data.</text>
</comment>
<evidence type="ECO:0000313" key="1">
    <source>
        <dbReference type="EMBL" id="MBW0518369.1"/>
    </source>
</evidence>
<reference evidence="1" key="1">
    <citation type="submission" date="2021-03" db="EMBL/GenBank/DDBJ databases">
        <title>Draft genome sequence of rust myrtle Austropuccinia psidii MF-1, a brazilian biotype.</title>
        <authorList>
            <person name="Quecine M.C."/>
            <person name="Pachon D.M.R."/>
            <person name="Bonatelli M.L."/>
            <person name="Correr F.H."/>
            <person name="Franceschini L.M."/>
            <person name="Leite T.F."/>
            <person name="Margarido G.R.A."/>
            <person name="Almeida C.A."/>
            <person name="Ferrarezi J.A."/>
            <person name="Labate C.A."/>
        </authorList>
    </citation>
    <scope>NUCLEOTIDE SEQUENCE</scope>
    <source>
        <strain evidence="1">MF-1</strain>
    </source>
</reference>
<gene>
    <name evidence="1" type="ORF">O181_058084</name>
</gene>
<organism evidence="1 2">
    <name type="scientific">Austropuccinia psidii MF-1</name>
    <dbReference type="NCBI Taxonomy" id="1389203"/>
    <lineage>
        <taxon>Eukaryota</taxon>
        <taxon>Fungi</taxon>
        <taxon>Dikarya</taxon>
        <taxon>Basidiomycota</taxon>
        <taxon>Pucciniomycotina</taxon>
        <taxon>Pucciniomycetes</taxon>
        <taxon>Pucciniales</taxon>
        <taxon>Sphaerophragmiaceae</taxon>
        <taxon>Austropuccinia</taxon>
    </lineage>
</organism>
<proteinExistence type="predicted"/>
<dbReference type="OrthoDB" id="7607472at2759"/>
<dbReference type="AlphaFoldDB" id="A0A9Q3EBN5"/>
<name>A0A9Q3EBN5_9BASI</name>
<dbReference type="PANTHER" id="PTHR11439:SF467">
    <property type="entry name" value="INTEGRASE CATALYTIC DOMAIN-CONTAINING PROTEIN"/>
    <property type="match status" value="1"/>
</dbReference>
<accession>A0A9Q3EBN5</accession>